<protein>
    <submittedName>
        <fullName evidence="5">Glycosyltransferase</fullName>
        <ecNumber evidence="5">2.4.-.-</ecNumber>
    </submittedName>
</protein>
<feature type="domain" description="Glycosyltransferase subfamily 4-like N-terminal" evidence="4">
    <location>
        <begin position="68"/>
        <end position="177"/>
    </location>
</feature>
<dbReference type="InterPro" id="IPR050194">
    <property type="entry name" value="Glycosyltransferase_grp1"/>
</dbReference>
<evidence type="ECO:0000259" key="4">
    <source>
        <dbReference type="Pfam" id="PF13439"/>
    </source>
</evidence>
<dbReference type="Proteomes" id="UP001595816">
    <property type="component" value="Unassembled WGS sequence"/>
</dbReference>
<comment type="caution">
    <text evidence="5">The sequence shown here is derived from an EMBL/GenBank/DDBJ whole genome shotgun (WGS) entry which is preliminary data.</text>
</comment>
<dbReference type="PANTHER" id="PTHR45947">
    <property type="entry name" value="SULFOQUINOVOSYL TRANSFERASE SQD2"/>
    <property type="match status" value="1"/>
</dbReference>
<evidence type="ECO:0000259" key="3">
    <source>
        <dbReference type="Pfam" id="PF00534"/>
    </source>
</evidence>
<proteinExistence type="predicted"/>
<dbReference type="RefSeq" id="WP_372503082.1">
    <property type="nucleotide sequence ID" value="NZ_JAMZDZ010000001.1"/>
</dbReference>
<dbReference type="Gene3D" id="3.40.50.2000">
    <property type="entry name" value="Glycogen Phosphorylase B"/>
    <property type="match status" value="2"/>
</dbReference>
<dbReference type="EC" id="2.4.-.-" evidence="5"/>
<gene>
    <name evidence="5" type="ORF">ACFOZ4_23390</name>
</gene>
<dbReference type="InterPro" id="IPR001296">
    <property type="entry name" value="Glyco_trans_1"/>
</dbReference>
<keyword evidence="2 5" id="KW-0808">Transferase</keyword>
<dbReference type="EMBL" id="JBHSAY010000012">
    <property type="protein sequence ID" value="MFC4133563.1"/>
    <property type="molecule type" value="Genomic_DNA"/>
</dbReference>
<keyword evidence="6" id="KW-1185">Reference proteome</keyword>
<evidence type="ECO:0000313" key="5">
    <source>
        <dbReference type="EMBL" id="MFC4133563.1"/>
    </source>
</evidence>
<evidence type="ECO:0000256" key="2">
    <source>
        <dbReference type="ARBA" id="ARBA00022679"/>
    </source>
</evidence>
<dbReference type="Pfam" id="PF00534">
    <property type="entry name" value="Glycos_transf_1"/>
    <property type="match status" value="1"/>
</dbReference>
<feature type="domain" description="Glycosyl transferase family 1" evidence="3">
    <location>
        <begin position="184"/>
        <end position="343"/>
    </location>
</feature>
<dbReference type="GO" id="GO:0016757">
    <property type="term" value="F:glycosyltransferase activity"/>
    <property type="evidence" value="ECO:0007669"/>
    <property type="project" value="UniProtKB-KW"/>
</dbReference>
<keyword evidence="1 5" id="KW-0328">Glycosyltransferase</keyword>
<reference evidence="6" key="1">
    <citation type="journal article" date="2019" name="Int. J. Syst. Evol. Microbiol.">
        <title>The Global Catalogue of Microorganisms (GCM) 10K type strain sequencing project: providing services to taxonomists for standard genome sequencing and annotation.</title>
        <authorList>
            <consortium name="The Broad Institute Genomics Platform"/>
            <consortium name="The Broad Institute Genome Sequencing Center for Infectious Disease"/>
            <person name="Wu L."/>
            <person name="Ma J."/>
        </authorList>
    </citation>
    <scope>NUCLEOTIDE SEQUENCE [LARGE SCALE GENOMIC DNA]</scope>
    <source>
        <strain evidence="6">CGMCC 4.7289</strain>
    </source>
</reference>
<dbReference type="SUPFAM" id="SSF53756">
    <property type="entry name" value="UDP-Glycosyltransferase/glycogen phosphorylase"/>
    <property type="match status" value="1"/>
</dbReference>
<evidence type="ECO:0000313" key="6">
    <source>
        <dbReference type="Proteomes" id="UP001595816"/>
    </source>
</evidence>
<accession>A0ABV8LT91</accession>
<dbReference type="InterPro" id="IPR028098">
    <property type="entry name" value="Glyco_trans_4-like_N"/>
</dbReference>
<name>A0ABV8LT91_9ACTN</name>
<dbReference type="PANTHER" id="PTHR45947:SF14">
    <property type="entry name" value="SLL1723 PROTEIN"/>
    <property type="match status" value="1"/>
</dbReference>
<dbReference type="Pfam" id="PF13439">
    <property type="entry name" value="Glyco_transf_4"/>
    <property type="match status" value="1"/>
</dbReference>
<organism evidence="5 6">
    <name type="scientific">Hamadaea flava</name>
    <dbReference type="NCBI Taxonomy" id="1742688"/>
    <lineage>
        <taxon>Bacteria</taxon>
        <taxon>Bacillati</taxon>
        <taxon>Actinomycetota</taxon>
        <taxon>Actinomycetes</taxon>
        <taxon>Micromonosporales</taxon>
        <taxon>Micromonosporaceae</taxon>
        <taxon>Hamadaea</taxon>
    </lineage>
</organism>
<sequence>MSGSVLIWRSSMLPASETFVRAQGLALTAWQPTFGGAVKVESPVAADSDLIVFPETSVGRRALLALKLTGRSALLRATLRRLSPDLVHAHFAGDGWMISADAAESRIPLIVTVHGYDVTRLPRESGPRGVRYRHHLRTVFARASLILAVSSYIRDKTIELGADPAKVRVHHTGVALDPAPPAALAEKRWDLLFVGRFVEKKGVDDLLTAAAQVPGKPRMLLIGGGPLEEPMRQRAAELGLDATFLGPQDPSVVRRSMAESRIFVSPSKTAADGDSEGLPTTILEAASHGLPTVSTMHSGIPEAVRHDETGLLGPEGDPGALAADLRRLLADPALCDAMGERARAYVAEHFDLARQTAELEKIYDSVARPR</sequence>
<evidence type="ECO:0000256" key="1">
    <source>
        <dbReference type="ARBA" id="ARBA00022676"/>
    </source>
</evidence>